<dbReference type="Gene3D" id="3.80.10.10">
    <property type="entry name" value="Ribonuclease Inhibitor"/>
    <property type="match status" value="1"/>
</dbReference>
<evidence type="ECO:0000313" key="3">
    <source>
        <dbReference type="EMBL" id="AMN31275.1"/>
    </source>
</evidence>
<feature type="region of interest" description="Disordered" evidence="1">
    <location>
        <begin position="64"/>
        <end position="83"/>
    </location>
</feature>
<dbReference type="OrthoDB" id="1884580at2"/>
<feature type="compositionally biased region" description="Low complexity" evidence="1">
    <location>
        <begin position="64"/>
        <end position="75"/>
    </location>
</feature>
<geneLocation type="plasmid" evidence="3 4">
    <name>pJFP838A</name>
</geneLocation>
<evidence type="ECO:0000256" key="2">
    <source>
        <dbReference type="SAM" id="Phobius"/>
    </source>
</evidence>
<dbReference type="RefSeq" id="WP_061429860.1">
    <property type="nucleotide sequence ID" value="NZ_CP013615.1"/>
</dbReference>
<dbReference type="PANTHER" id="PTHR45661:SF3">
    <property type="entry name" value="IG-LIKE DOMAIN-CONTAINING PROTEIN"/>
    <property type="match status" value="1"/>
</dbReference>
<evidence type="ECO:0000313" key="4">
    <source>
        <dbReference type="Proteomes" id="UP000070260"/>
    </source>
</evidence>
<organism evidence="3 4">
    <name type="scientific">Clostridium perfringens</name>
    <dbReference type="NCBI Taxonomy" id="1502"/>
    <lineage>
        <taxon>Bacteria</taxon>
        <taxon>Bacillati</taxon>
        <taxon>Bacillota</taxon>
        <taxon>Clostridia</taxon>
        <taxon>Eubacteriales</taxon>
        <taxon>Clostridiaceae</taxon>
        <taxon>Clostridium</taxon>
    </lineage>
</organism>
<keyword evidence="2" id="KW-0472">Membrane</keyword>
<dbReference type="InterPro" id="IPR026906">
    <property type="entry name" value="LRR_5"/>
</dbReference>
<dbReference type="Pfam" id="PF13306">
    <property type="entry name" value="LRR_5"/>
    <property type="match status" value="1"/>
</dbReference>
<dbReference type="AlphaFoldDB" id="A0A140GRW6"/>
<accession>A0A140GRW6</accession>
<dbReference type="InterPro" id="IPR032675">
    <property type="entry name" value="LRR_dom_sf"/>
</dbReference>
<protein>
    <submittedName>
        <fullName evidence="3">Leucine-rich cell surface protein</fullName>
    </submittedName>
</protein>
<dbReference type="Proteomes" id="UP000070260">
    <property type="component" value="Plasmid pJFP838A"/>
</dbReference>
<evidence type="ECO:0000256" key="1">
    <source>
        <dbReference type="SAM" id="MobiDB-lite"/>
    </source>
</evidence>
<dbReference type="PATRIC" id="fig|1502.177.peg.3569"/>
<dbReference type="PANTHER" id="PTHR45661">
    <property type="entry name" value="SURFACE ANTIGEN"/>
    <property type="match status" value="1"/>
</dbReference>
<name>A0A140GRW6_CLOPF</name>
<sequence>MKKFKIENLLHSKGYVSIETLIVAGLIIATGAFLTSKLVWKGKDVANSNNNNMINAGKTMDDNSFSNNISTDSSSQVQEAKHSVENPSDLSDFDYVIIDDNYINGELKKIDEKTSKKSGPFAPPPEAIARLKAPIENLRKFKGKVMITGYHGNKTDIEIPSYINGKEVTVIAPMAFVPKSPDSFMTKPSMGKLTSVKLPNTLKFIGDNAFAFNQLTEITIPDSVTEIGGNSFFKNKLSSIKLGCNVKKIGKFSFNENQLESVIIPDSVVEIGSSAFQKNKLTSIKLGSNLKDIEDFAFAYNKLETVIVPDNVTSLGYCVFLNNPLKSKVIPKTCKEAETFSLKID</sequence>
<dbReference type="InterPro" id="IPR053139">
    <property type="entry name" value="Surface_bspA-like"/>
</dbReference>
<keyword evidence="3" id="KW-0614">Plasmid</keyword>
<gene>
    <name evidence="3" type="ORF">JFP838_pA0359</name>
</gene>
<feature type="transmembrane region" description="Helical" evidence="2">
    <location>
        <begin position="21"/>
        <end position="40"/>
    </location>
</feature>
<dbReference type="EMBL" id="CP013615">
    <property type="protein sequence ID" value="AMN31275.1"/>
    <property type="molecule type" value="Genomic_DNA"/>
</dbReference>
<dbReference type="SUPFAM" id="SSF52058">
    <property type="entry name" value="L domain-like"/>
    <property type="match status" value="1"/>
</dbReference>
<reference evidence="3 4" key="1">
    <citation type="journal article" date="2016" name="PLoS ONE">
        <title>Plasmid Characterization and Chromosome Analysis of Two netF+ Clostridium perfringens Isolates Associated with Foal and Canine Necrotizing Enteritis.</title>
        <authorList>
            <person name="Mehdizadeh Gohari I."/>
            <person name="Kropinski A.M."/>
            <person name="Weese S.J."/>
            <person name="Parreira V.R."/>
            <person name="Whitehead A.E."/>
            <person name="Boerlin P."/>
            <person name="Prescott J.F."/>
        </authorList>
    </citation>
    <scope>NUCLEOTIDE SEQUENCE [LARGE SCALE GENOMIC DNA]</scope>
    <source>
        <strain evidence="3 4">JP838</strain>
        <plasmid evidence="4">Plasmid pJFP838A</plasmid>
    </source>
</reference>
<proteinExistence type="predicted"/>
<keyword evidence="2" id="KW-0812">Transmembrane</keyword>
<keyword evidence="2" id="KW-1133">Transmembrane helix</keyword>